<dbReference type="GO" id="GO:0006357">
    <property type="term" value="P:regulation of transcription by RNA polymerase II"/>
    <property type="evidence" value="ECO:0007669"/>
    <property type="project" value="TreeGrafter"/>
</dbReference>
<comment type="caution">
    <text evidence="2">The sequence shown here is derived from an EMBL/GenBank/DDBJ whole genome shotgun (WGS) entry which is preliminary data.</text>
</comment>
<accession>A0A8S4NDK6</accession>
<feature type="compositionally biased region" description="Basic and acidic residues" evidence="1">
    <location>
        <begin position="24"/>
        <end position="54"/>
    </location>
</feature>
<dbReference type="GO" id="GO:0003712">
    <property type="term" value="F:transcription coregulator activity"/>
    <property type="evidence" value="ECO:0007669"/>
    <property type="project" value="TreeGrafter"/>
</dbReference>
<proteinExistence type="predicted"/>
<feature type="region of interest" description="Disordered" evidence="1">
    <location>
        <begin position="23"/>
        <end position="61"/>
    </location>
</feature>
<gene>
    <name evidence="2" type="ORF">OFUS_LOCUS6016</name>
</gene>
<dbReference type="PANTHER" id="PTHR22654:SF2">
    <property type="entry name" value="G PROTEIN PATHWAY SUPPRESSOR 2"/>
    <property type="match status" value="1"/>
</dbReference>
<dbReference type="Proteomes" id="UP000749559">
    <property type="component" value="Unassembled WGS sequence"/>
</dbReference>
<feature type="region of interest" description="Disordered" evidence="1">
    <location>
        <begin position="88"/>
        <end position="449"/>
    </location>
</feature>
<reference evidence="2" key="1">
    <citation type="submission" date="2022-03" db="EMBL/GenBank/DDBJ databases">
        <authorList>
            <person name="Martin C."/>
        </authorList>
    </citation>
    <scope>NUCLEOTIDE SEQUENCE</scope>
</reference>
<feature type="compositionally biased region" description="Polar residues" evidence="1">
    <location>
        <begin position="313"/>
        <end position="334"/>
    </location>
</feature>
<feature type="compositionally biased region" description="Basic and acidic residues" evidence="1">
    <location>
        <begin position="335"/>
        <end position="348"/>
    </location>
</feature>
<feature type="compositionally biased region" description="Low complexity" evidence="1">
    <location>
        <begin position="232"/>
        <end position="269"/>
    </location>
</feature>
<dbReference type="GO" id="GO:0005667">
    <property type="term" value="C:transcription regulator complex"/>
    <property type="evidence" value="ECO:0007669"/>
    <property type="project" value="TreeGrafter"/>
</dbReference>
<feature type="compositionally biased region" description="Pro residues" evidence="1">
    <location>
        <begin position="158"/>
        <end position="173"/>
    </location>
</feature>
<dbReference type="EMBL" id="CAIIXF020000003">
    <property type="protein sequence ID" value="CAH1779184.1"/>
    <property type="molecule type" value="Genomic_DNA"/>
</dbReference>
<organism evidence="2 3">
    <name type="scientific">Owenia fusiformis</name>
    <name type="common">Polychaete worm</name>
    <dbReference type="NCBI Taxonomy" id="6347"/>
    <lineage>
        <taxon>Eukaryota</taxon>
        <taxon>Metazoa</taxon>
        <taxon>Spiralia</taxon>
        <taxon>Lophotrochozoa</taxon>
        <taxon>Annelida</taxon>
        <taxon>Polychaeta</taxon>
        <taxon>Sedentaria</taxon>
        <taxon>Canalipalpata</taxon>
        <taxon>Sabellida</taxon>
        <taxon>Oweniida</taxon>
        <taxon>Oweniidae</taxon>
        <taxon>Owenia</taxon>
    </lineage>
</organism>
<evidence type="ECO:0000313" key="2">
    <source>
        <dbReference type="EMBL" id="CAH1779184.1"/>
    </source>
</evidence>
<feature type="compositionally biased region" description="Basic and acidic residues" evidence="1">
    <location>
        <begin position="93"/>
        <end position="108"/>
    </location>
</feature>
<dbReference type="AlphaFoldDB" id="A0A8S4NDK6"/>
<feature type="compositionally biased region" description="Polar residues" evidence="1">
    <location>
        <begin position="404"/>
        <end position="434"/>
    </location>
</feature>
<dbReference type="Pfam" id="PF15991">
    <property type="entry name" value="G_path_suppress"/>
    <property type="match status" value="1"/>
</dbReference>
<name>A0A8S4NDK6_OWEFU</name>
<feature type="compositionally biased region" description="Polar residues" evidence="1">
    <location>
        <begin position="207"/>
        <end position="216"/>
    </location>
</feature>
<dbReference type="OrthoDB" id="10038194at2759"/>
<feature type="compositionally biased region" description="Polar residues" evidence="1">
    <location>
        <begin position="272"/>
        <end position="287"/>
    </location>
</feature>
<feature type="compositionally biased region" description="Low complexity" evidence="1">
    <location>
        <begin position="373"/>
        <end position="386"/>
    </location>
</feature>
<dbReference type="InterPro" id="IPR026094">
    <property type="entry name" value="GPS2"/>
</dbReference>
<dbReference type="PANTHER" id="PTHR22654">
    <property type="entry name" value="G PROTEIN PATHWAY SUPPRESSOR 2"/>
    <property type="match status" value="1"/>
</dbReference>
<evidence type="ECO:0008006" key="4">
    <source>
        <dbReference type="Google" id="ProtNLM"/>
    </source>
</evidence>
<protein>
    <recommendedName>
        <fullName evidence="4">G protein pathway suppressor 2</fullName>
    </recommendedName>
</protein>
<evidence type="ECO:0000256" key="1">
    <source>
        <dbReference type="SAM" id="MobiDB-lite"/>
    </source>
</evidence>
<evidence type="ECO:0000313" key="3">
    <source>
        <dbReference type="Proteomes" id="UP000749559"/>
    </source>
</evidence>
<feature type="compositionally biased region" description="Low complexity" evidence="1">
    <location>
        <begin position="147"/>
        <end position="157"/>
    </location>
</feature>
<sequence>MPALIERPKMTRTMYQALKKHIMKEREKKKQEQEQDAAIERQRKEQEMKKKREQANSLTLEQTKEQVLELEKKLEKLRREKHDMFSQLKKVLHHEDEARRRTQIKEDEYMQSMTGHGFPQQPGLIQGQLFVQGPHMGPQGKPAMYRPTQQQQQYYLPQQPPQATPQAAAPPPQVKKRPRSPTPPPVSIASHNYPGYAEQKFPAGYSQGAQKPQQPQYPHKTPASHTSQHTTYASQSGQHASQSGQQQHSYQQSQPAYSTAQAAAKYAPPGSSAFSSYPSHYAHQQKQLTDHYTGGYPQGAMHRMSSPAAPGRPQTSQASYSHPHGSNLSLQQLEHANKKSGFSDEKYQRQQQIPGQHPGQRGKMTLPQQGGTQMPQGLQGLPIQQQAPPPQKGSIVSGYPVRTQGPSHTAPYQTPVSHSQGKSVYSTPQNSAQRHSFPGQRTLKYCIRH</sequence>
<keyword evidence="3" id="KW-1185">Reference proteome</keyword>